<comment type="caution">
    <text evidence="3">The sequence shown here is derived from an EMBL/GenBank/DDBJ whole genome shotgun (WGS) entry which is preliminary data.</text>
</comment>
<evidence type="ECO:0000259" key="2">
    <source>
        <dbReference type="Pfam" id="PF13649"/>
    </source>
</evidence>
<dbReference type="GO" id="GO:0008168">
    <property type="term" value="F:methyltransferase activity"/>
    <property type="evidence" value="ECO:0007669"/>
    <property type="project" value="TreeGrafter"/>
</dbReference>
<name>A0A8J3ILT6_9CHLR</name>
<dbReference type="Gene3D" id="3.40.50.150">
    <property type="entry name" value="Vaccinia Virus protein VP39"/>
    <property type="match status" value="1"/>
</dbReference>
<proteinExistence type="predicted"/>
<dbReference type="InterPro" id="IPR029063">
    <property type="entry name" value="SAM-dependent_MTases_sf"/>
</dbReference>
<evidence type="ECO:0000313" key="4">
    <source>
        <dbReference type="Proteomes" id="UP000597444"/>
    </source>
</evidence>
<keyword evidence="4" id="KW-1185">Reference proteome</keyword>
<gene>
    <name evidence="3" type="ORF">KSF_048010</name>
</gene>
<dbReference type="CDD" id="cd02440">
    <property type="entry name" value="AdoMet_MTases"/>
    <property type="match status" value="1"/>
</dbReference>
<organism evidence="3 4">
    <name type="scientific">Reticulibacter mediterranei</name>
    <dbReference type="NCBI Taxonomy" id="2778369"/>
    <lineage>
        <taxon>Bacteria</taxon>
        <taxon>Bacillati</taxon>
        <taxon>Chloroflexota</taxon>
        <taxon>Ktedonobacteria</taxon>
        <taxon>Ktedonobacterales</taxon>
        <taxon>Reticulibacteraceae</taxon>
        <taxon>Reticulibacter</taxon>
    </lineage>
</organism>
<evidence type="ECO:0000313" key="3">
    <source>
        <dbReference type="EMBL" id="GHO94753.1"/>
    </source>
</evidence>
<dbReference type="PANTHER" id="PTHR43591">
    <property type="entry name" value="METHYLTRANSFERASE"/>
    <property type="match status" value="1"/>
</dbReference>
<dbReference type="Proteomes" id="UP000597444">
    <property type="component" value="Unassembled WGS sequence"/>
</dbReference>
<dbReference type="EMBL" id="BNJK01000001">
    <property type="protein sequence ID" value="GHO94753.1"/>
    <property type="molecule type" value="Genomic_DNA"/>
</dbReference>
<sequence>MNDPIRQPSSESKSTYVFDPESPEELTRLLAMDRTTTRAMGGPLANLPDLPENADVLDVACGPGGWVLDVALEHQESRSIGVDISQRMINYANARAQAQKRQNASFRVMDITRRLKFANNSFDLVNGRFLTSVLPSAKWPSFLQECRRITRPGGLIRLTESEYIGLTNSPACEKIRVLGSKLLVSMGHGFSVDGESFGITPMIARLMQKAGIEQVQQSIHMVNFSAGTDAWPEFLHNMELGATLGLRMAQKVGAPVSEDSEALIQQAIMEMHREDFCCIWWFISTWGINPGN</sequence>
<dbReference type="InterPro" id="IPR041698">
    <property type="entry name" value="Methyltransf_25"/>
</dbReference>
<dbReference type="PANTHER" id="PTHR43591:SF24">
    <property type="entry name" value="2-METHOXY-6-POLYPRENYL-1,4-BENZOQUINOL METHYLASE, MITOCHONDRIAL"/>
    <property type="match status" value="1"/>
</dbReference>
<reference evidence="3" key="1">
    <citation type="submission" date="2020-10" db="EMBL/GenBank/DDBJ databases">
        <title>Taxonomic study of unclassified bacteria belonging to the class Ktedonobacteria.</title>
        <authorList>
            <person name="Yabe S."/>
            <person name="Wang C.M."/>
            <person name="Zheng Y."/>
            <person name="Sakai Y."/>
            <person name="Cavaletti L."/>
            <person name="Monciardini P."/>
            <person name="Donadio S."/>
        </authorList>
    </citation>
    <scope>NUCLEOTIDE SEQUENCE</scope>
    <source>
        <strain evidence="3">ID150040</strain>
    </source>
</reference>
<protein>
    <recommendedName>
        <fullName evidence="2">Methyltransferase domain-containing protein</fullName>
    </recommendedName>
</protein>
<dbReference type="RefSeq" id="WP_220205468.1">
    <property type="nucleotide sequence ID" value="NZ_BNJK01000001.1"/>
</dbReference>
<evidence type="ECO:0000256" key="1">
    <source>
        <dbReference type="SAM" id="MobiDB-lite"/>
    </source>
</evidence>
<feature type="domain" description="Methyltransferase" evidence="2">
    <location>
        <begin position="56"/>
        <end position="154"/>
    </location>
</feature>
<dbReference type="SUPFAM" id="SSF53335">
    <property type="entry name" value="S-adenosyl-L-methionine-dependent methyltransferases"/>
    <property type="match status" value="1"/>
</dbReference>
<dbReference type="AlphaFoldDB" id="A0A8J3ILT6"/>
<dbReference type="Pfam" id="PF13649">
    <property type="entry name" value="Methyltransf_25"/>
    <property type="match status" value="1"/>
</dbReference>
<feature type="region of interest" description="Disordered" evidence="1">
    <location>
        <begin position="1"/>
        <end position="20"/>
    </location>
</feature>
<accession>A0A8J3ILT6</accession>